<feature type="transmembrane region" description="Helical" evidence="1">
    <location>
        <begin position="6"/>
        <end position="28"/>
    </location>
</feature>
<gene>
    <name evidence="2" type="ORF">LCGC14_2939930</name>
</gene>
<evidence type="ECO:0000256" key="1">
    <source>
        <dbReference type="SAM" id="Phobius"/>
    </source>
</evidence>
<evidence type="ECO:0008006" key="3">
    <source>
        <dbReference type="Google" id="ProtNLM"/>
    </source>
</evidence>
<sequence length="119" mass="13470">MVKLVHAISGLILFSAHTLFLARALYLIRRYSKPERIDRLFRLFSLLFLPITAVTGLLLLVKSNGTFFPHPLLGILPLAAIPLVNLLRIIFRKKKEAPWLLPVLNLLLILSALITGFIF</sequence>
<keyword evidence="1" id="KW-1133">Transmembrane helix</keyword>
<evidence type="ECO:0000313" key="2">
    <source>
        <dbReference type="EMBL" id="KKK68849.1"/>
    </source>
</evidence>
<organism evidence="2">
    <name type="scientific">marine sediment metagenome</name>
    <dbReference type="NCBI Taxonomy" id="412755"/>
    <lineage>
        <taxon>unclassified sequences</taxon>
        <taxon>metagenomes</taxon>
        <taxon>ecological metagenomes</taxon>
    </lineage>
</organism>
<dbReference type="AlphaFoldDB" id="A0A0F8ZR42"/>
<feature type="transmembrane region" description="Helical" evidence="1">
    <location>
        <begin position="40"/>
        <end position="61"/>
    </location>
</feature>
<dbReference type="EMBL" id="LAZR01058942">
    <property type="protein sequence ID" value="KKK68849.1"/>
    <property type="molecule type" value="Genomic_DNA"/>
</dbReference>
<feature type="transmembrane region" description="Helical" evidence="1">
    <location>
        <begin position="67"/>
        <end position="87"/>
    </location>
</feature>
<protein>
    <recommendedName>
        <fullName evidence="3">Cytochrome b561 domain-containing protein</fullName>
    </recommendedName>
</protein>
<accession>A0A0F8ZR42</accession>
<reference evidence="2" key="1">
    <citation type="journal article" date="2015" name="Nature">
        <title>Complex archaea that bridge the gap between prokaryotes and eukaryotes.</title>
        <authorList>
            <person name="Spang A."/>
            <person name="Saw J.H."/>
            <person name="Jorgensen S.L."/>
            <person name="Zaremba-Niedzwiedzka K."/>
            <person name="Martijn J."/>
            <person name="Lind A.E."/>
            <person name="van Eijk R."/>
            <person name="Schleper C."/>
            <person name="Guy L."/>
            <person name="Ettema T.J."/>
        </authorList>
    </citation>
    <scope>NUCLEOTIDE SEQUENCE</scope>
</reference>
<keyword evidence="1" id="KW-0472">Membrane</keyword>
<feature type="transmembrane region" description="Helical" evidence="1">
    <location>
        <begin position="99"/>
        <end position="118"/>
    </location>
</feature>
<keyword evidence="1" id="KW-0812">Transmembrane</keyword>
<proteinExistence type="predicted"/>
<comment type="caution">
    <text evidence="2">The sequence shown here is derived from an EMBL/GenBank/DDBJ whole genome shotgun (WGS) entry which is preliminary data.</text>
</comment>
<name>A0A0F8ZR42_9ZZZZ</name>